<proteinExistence type="inferred from homology"/>
<dbReference type="GO" id="GO:0005886">
    <property type="term" value="C:plasma membrane"/>
    <property type="evidence" value="ECO:0007669"/>
    <property type="project" value="TreeGrafter"/>
</dbReference>
<keyword evidence="2" id="KW-0812">Transmembrane</keyword>
<dbReference type="OrthoDB" id="10268090at2759"/>
<evidence type="ECO:0000313" key="4">
    <source>
        <dbReference type="EMBL" id="ORD97989.1"/>
    </source>
</evidence>
<name>A0A1X0QDV7_9MICR</name>
<dbReference type="VEuPathDB" id="MicrosporidiaDB:A0H76_780"/>
<evidence type="ECO:0000259" key="3">
    <source>
        <dbReference type="Pfam" id="PF03435"/>
    </source>
</evidence>
<dbReference type="Pfam" id="PF03435">
    <property type="entry name" value="Sacchrp_dh_NADP"/>
    <property type="match status" value="1"/>
</dbReference>
<dbReference type="EMBL" id="LVKB01000004">
    <property type="protein sequence ID" value="ORD97989.1"/>
    <property type="molecule type" value="Genomic_DNA"/>
</dbReference>
<dbReference type="Proteomes" id="UP000192356">
    <property type="component" value="Unassembled WGS sequence"/>
</dbReference>
<dbReference type="GO" id="GO:0005739">
    <property type="term" value="C:mitochondrion"/>
    <property type="evidence" value="ECO:0007669"/>
    <property type="project" value="TreeGrafter"/>
</dbReference>
<dbReference type="VEuPathDB" id="MicrosporidiaDB:HERIO_169"/>
<gene>
    <name evidence="4" type="primary">SCPDL</name>
    <name evidence="4" type="ORF">HERIO_169</name>
</gene>
<feature type="domain" description="Saccharopine dehydrogenase NADP binding" evidence="3">
    <location>
        <begin position="7"/>
        <end position="94"/>
    </location>
</feature>
<dbReference type="InterPro" id="IPR005097">
    <property type="entry name" value="Sacchrp_dh_NADP-bd"/>
</dbReference>
<dbReference type="InterPro" id="IPR036291">
    <property type="entry name" value="NAD(P)-bd_dom_sf"/>
</dbReference>
<sequence>MKEYDLIIYGASSFTAKHLIKQLENDKEHKIAVSSRNVKGIKTTFDKIPCTVDKIKEITSKTKILINLAGPYTHTGEEIINACIETNTHYIDITGEVHFLKDIYEKYKDVNNIVIVQSCGFLSFTSDFFSSYFFKNFNCKIILSKSSNKINKGTWLSLIESLKHYNEHKKNKNNSNNLSKKPEFYIFSEYLKKYLVRSMGPDNYILKRSFNYFNNYSCVMYNTVDNFFILLITSLVFFILFLLSKYSATRELLRKHYRIFSCNLVKDYKIDQFDETERFEMIFLDNKRIMKVNGPEGAYLSTSIYLKILFNFLLESNIKGLYTPSVLLKDNKEEVVNQLLENDFIITIQDYEK</sequence>
<reference evidence="4 5" key="1">
    <citation type="journal article" date="2017" name="Environ. Microbiol.">
        <title>Decay of the glycolytic pathway and adaptation to intranuclear parasitism within Enterocytozoonidae microsporidia.</title>
        <authorList>
            <person name="Wiredu Boakye D."/>
            <person name="Jaroenlak P."/>
            <person name="Prachumwat A."/>
            <person name="Williams T.A."/>
            <person name="Bateman K.S."/>
            <person name="Itsathitphaisarn O."/>
            <person name="Sritunyalucksana K."/>
            <person name="Paszkiewicz K.H."/>
            <person name="Moore K.A."/>
            <person name="Stentiford G.D."/>
            <person name="Williams B.A."/>
        </authorList>
    </citation>
    <scope>NUCLEOTIDE SEQUENCE [LARGE SCALE GENOMIC DNA]</scope>
    <source>
        <strain evidence="4 5">GB1</strain>
    </source>
</reference>
<keyword evidence="2" id="KW-1133">Transmembrane helix</keyword>
<dbReference type="PANTHER" id="PTHR12286:SF5">
    <property type="entry name" value="SACCHAROPINE DEHYDROGENASE-LIKE OXIDOREDUCTASE"/>
    <property type="match status" value="1"/>
</dbReference>
<protein>
    <submittedName>
        <fullName evidence="4">SCPDL</fullName>
    </submittedName>
</protein>
<dbReference type="Gene3D" id="3.40.50.720">
    <property type="entry name" value="NAD(P)-binding Rossmann-like Domain"/>
    <property type="match status" value="1"/>
</dbReference>
<dbReference type="PANTHER" id="PTHR12286">
    <property type="entry name" value="SACCHAROPINE DEHYDROGENASE-LIKE OXIDOREDUCTASE"/>
    <property type="match status" value="1"/>
</dbReference>
<organism evidence="4 5">
    <name type="scientific">Hepatospora eriocheir</name>
    <dbReference type="NCBI Taxonomy" id="1081669"/>
    <lineage>
        <taxon>Eukaryota</taxon>
        <taxon>Fungi</taxon>
        <taxon>Fungi incertae sedis</taxon>
        <taxon>Microsporidia</taxon>
        <taxon>Hepatosporidae</taxon>
        <taxon>Hepatospora</taxon>
    </lineage>
</organism>
<dbReference type="InterPro" id="IPR051276">
    <property type="entry name" value="Saccharopine_DH-like_oxidrdct"/>
</dbReference>
<dbReference type="GO" id="GO:0009247">
    <property type="term" value="P:glycolipid biosynthetic process"/>
    <property type="evidence" value="ECO:0007669"/>
    <property type="project" value="TreeGrafter"/>
</dbReference>
<comment type="similarity">
    <text evidence="1">Belongs to the saccharopine dehydrogenase family.</text>
</comment>
<accession>A0A1X0QDV7</accession>
<feature type="transmembrane region" description="Helical" evidence="2">
    <location>
        <begin position="227"/>
        <end position="248"/>
    </location>
</feature>
<dbReference type="SUPFAM" id="SSF51735">
    <property type="entry name" value="NAD(P)-binding Rossmann-fold domains"/>
    <property type="match status" value="1"/>
</dbReference>
<keyword evidence="5" id="KW-1185">Reference proteome</keyword>
<dbReference type="GO" id="GO:0005811">
    <property type="term" value="C:lipid droplet"/>
    <property type="evidence" value="ECO:0007669"/>
    <property type="project" value="TreeGrafter"/>
</dbReference>
<dbReference type="AlphaFoldDB" id="A0A1X0QDV7"/>
<evidence type="ECO:0000256" key="1">
    <source>
        <dbReference type="ARBA" id="ARBA00038048"/>
    </source>
</evidence>
<keyword evidence="2" id="KW-0472">Membrane</keyword>
<evidence type="ECO:0000256" key="2">
    <source>
        <dbReference type="SAM" id="Phobius"/>
    </source>
</evidence>
<evidence type="ECO:0000313" key="5">
    <source>
        <dbReference type="Proteomes" id="UP000192356"/>
    </source>
</evidence>
<comment type="caution">
    <text evidence="4">The sequence shown here is derived from an EMBL/GenBank/DDBJ whole genome shotgun (WGS) entry which is preliminary data.</text>
</comment>